<keyword evidence="6" id="KW-0418">Kinase</keyword>
<dbReference type="FunFam" id="2.30.29.30:FF:000700">
    <property type="entry name" value="Probable serine/threonine-protein kinase DDB_G0272282"/>
    <property type="match status" value="1"/>
</dbReference>
<comment type="catalytic activity">
    <reaction evidence="9">
        <text>L-seryl-[protein] + ATP = O-phospho-L-seryl-[protein] + ADP + H(+)</text>
        <dbReference type="Rhea" id="RHEA:17989"/>
        <dbReference type="Rhea" id="RHEA-COMP:9863"/>
        <dbReference type="Rhea" id="RHEA-COMP:11604"/>
        <dbReference type="ChEBI" id="CHEBI:15378"/>
        <dbReference type="ChEBI" id="CHEBI:29999"/>
        <dbReference type="ChEBI" id="CHEBI:30616"/>
        <dbReference type="ChEBI" id="CHEBI:83421"/>
        <dbReference type="ChEBI" id="CHEBI:456216"/>
        <dbReference type="EC" id="2.7.11.1"/>
    </reaction>
</comment>
<evidence type="ECO:0000256" key="2">
    <source>
        <dbReference type="ARBA" id="ARBA00012513"/>
    </source>
</evidence>
<dbReference type="CDD" id="cd05579">
    <property type="entry name" value="STKc_MAST_like"/>
    <property type="match status" value="1"/>
</dbReference>
<dbReference type="InterPro" id="IPR036871">
    <property type="entry name" value="PX_dom_sf"/>
</dbReference>
<keyword evidence="7" id="KW-0067">ATP-binding</keyword>
<dbReference type="KEGG" id="dpp:DICPUDRAFT_50356"/>
<dbReference type="Gene3D" id="2.30.29.30">
    <property type="entry name" value="Pleckstrin-homology domain (PH domain)/Phosphotyrosine-binding domain (PTB)"/>
    <property type="match status" value="1"/>
</dbReference>
<dbReference type="OrthoDB" id="162894at2759"/>
<feature type="region of interest" description="Disordered" evidence="10">
    <location>
        <begin position="1375"/>
        <end position="1413"/>
    </location>
</feature>
<dbReference type="FunFam" id="1.10.510.10:FF:000604">
    <property type="entry name" value="AGC protein kinase"/>
    <property type="match status" value="1"/>
</dbReference>
<dbReference type="Pfam" id="PF00169">
    <property type="entry name" value="PH"/>
    <property type="match status" value="1"/>
</dbReference>
<dbReference type="FunFam" id="3.30.200.20:FF:000550">
    <property type="entry name" value="Serine/threonine-protein kinase greatwall"/>
    <property type="match status" value="1"/>
</dbReference>
<evidence type="ECO:0000259" key="11">
    <source>
        <dbReference type="PROSITE" id="PS50003"/>
    </source>
</evidence>
<dbReference type="PANTHER" id="PTHR24356:SF1">
    <property type="entry name" value="SERINE_THREONINE-PROTEIN KINASE GREATWALL"/>
    <property type="match status" value="1"/>
</dbReference>
<evidence type="ECO:0000256" key="8">
    <source>
        <dbReference type="ARBA" id="ARBA00047899"/>
    </source>
</evidence>
<dbReference type="PROSITE" id="PS00108">
    <property type="entry name" value="PROTEIN_KINASE_ST"/>
    <property type="match status" value="1"/>
</dbReference>
<dbReference type="FunCoup" id="F0ZY26">
    <property type="interactions" value="4"/>
</dbReference>
<evidence type="ECO:0000313" key="16">
    <source>
        <dbReference type="Proteomes" id="UP000001064"/>
    </source>
</evidence>
<feature type="domain" description="PH" evidence="11">
    <location>
        <begin position="124"/>
        <end position="223"/>
    </location>
</feature>
<feature type="region of interest" description="Disordered" evidence="10">
    <location>
        <begin position="466"/>
        <end position="522"/>
    </location>
</feature>
<dbReference type="Pfam" id="PF00787">
    <property type="entry name" value="PX"/>
    <property type="match status" value="1"/>
</dbReference>
<feature type="compositionally biased region" description="Basic residues" evidence="10">
    <location>
        <begin position="591"/>
        <end position="600"/>
    </location>
</feature>
<accession>F0ZY26</accession>
<dbReference type="InterPro" id="IPR001849">
    <property type="entry name" value="PH_domain"/>
</dbReference>
<dbReference type="CDD" id="cd06093">
    <property type="entry name" value="PX_domain"/>
    <property type="match status" value="1"/>
</dbReference>
<sequence>MKYQLSIIGDEARLDSVSFNAFTVYMVNVTNQISNKQWNIFRRYSQFHDLDSNIKAAFPKIKLPKLPKKYIFKNSTNRELVEERKLLLQKYLTDLVKHPQVEESDCLISWLAPKNDPDFKSLNNPDKSGFLIKEGHVIRSWKKRYFVLKDGLLYYFKHQSDPEPTGMIPVIGSEIKRGLGETERKYSFQIIPKNEALFPTFSIQARNESDCNEWIKAIELSQQRFEEQERFRIEEEEERQKKNNGARIKKSGSFEFSTLTSASAPTSPVQSASVPSLDNKRRPPQKSKSDLNLSSSLQHLNVSIGIDEHDELYIINNTPTTSISSDNLHAMLLDTPPSSYQPSSSSQLQFQQQSSFNQRQINTNGYGRSDSTSSNSTNSSGGGSSTNLVGGSQYSNNKPTTSHKKSYSSTNPSYISHLHYLQQSNNTPSSSPSSSSSSSSSSASSASSASSLLSFNQYFSKQNPNNTTITINNNSNLINTPPSSPNVNCANQNNNLNNNLNNILNNGASSGNSSNNSTPTLLPKILSPVQSRQRSSPNTQLPLPNPNILSIPKFSLQEEDESLNSNNNGNPLIPSIKIVVEEKPKDQEKTKNKKEKKKKESKSTTAISTTSVTDFIQNNRKRDNSAGGRNGTLRSRALTLPVKPNESILAAASDNNHPQHPSIIREKFISKTTRYSSDGRPSFDINQKLVSTKSSVDKKIQNYIETVVDCTDGNNNQNSVLIISEIKKISNKILNMSVYEQKEQNRQILHSIQGIFAMAINNKEMVSLVSKFLFIFSEFSRVVDVLNPVEKNLNNLQFNLNNSVYNNNNNINNINNINNNINNNNNVNLQQKKLDQTNPLSFSHGILQQKRLSRSLHNFNDISFSSSYHEPKFSSSFNQYDAMPQTVSTSGSSTPPTANTSETSSFSETSHILFSAVTESPIIQKNDLALSSSSVYEPNTPNSNNISAINNNNNNNQLVFDKNFSSPIAEKKSILTDLLKENYQREEIKANNTASPLLSSSTLSTTSINNEIVKPEKTFVCRICEDLYTQSQLKIHTSLCVLINNNDFKQTPHDERIISLIKLAKGGHQYYCDSLASPSKVETEESYKLEDTIVNELDSILSELLFIPYDGSGDSAQQCKDIIYRIQLVIDAYPDNLTLLTYGRRITKIIEEKRAIYVQYQNAMQNAQASNKGKKRSMWSFLPFIKLMTPSPQKDSVAQIPSPVIPEPPGVGKSSSISINDFEIIKPISRGAFGRVYLAQKKKTGDLYAIKVLKKLDTIRKNMTSHVITERDILATVQNDFVVKLFYAFQSSDKLYLVMEYLIGGDCASLLRALGCFDEPMAKHYIAETVLCLEYLHSHEVIHRDLKPDNMLIDAKGHIKLTDFGLSKIGIIDDENKRNNNNSNGAISRNSEDYHQPSEHNSGKLYLSNSPTNVDGDTSGMMDTSMNLNSSQTNILSPYPQRKNTLKTPLKKPVKKIVGTPDYLSSEILLGTGHGTPVDWWALGIILYEFLTGSPPFNDETPELIFHHILHRDREIEWPEEISPEAKDLILKLLNPDPSKRLGANGATEVKQHPFFSDVNWDTLVSQDMSDLFLPKPDNVYDTDYFWDRQSMYDDSDDDFLSNTKKNSNLDDDSIINHGNGSIDSQNDDHNHLMLNGSDGDSKNDSDSSNNRKQSNGSTNKHLSPNKATSIPNNSSNRKALESSSDDIEKNLAFGNFSFTNINHLKDMNHFFLNNK</sequence>
<dbReference type="EMBL" id="GL871273">
    <property type="protein sequence ID" value="EGC31155.1"/>
    <property type="molecule type" value="Genomic_DNA"/>
</dbReference>
<dbReference type="SUPFAM" id="SSF56112">
    <property type="entry name" value="Protein kinase-like (PK-like)"/>
    <property type="match status" value="1"/>
</dbReference>
<feature type="domain" description="AGC-kinase C-terminal" evidence="14">
    <location>
        <begin position="1557"/>
        <end position="1615"/>
    </location>
</feature>
<feature type="region of interest" description="Disordered" evidence="10">
    <location>
        <begin position="559"/>
        <end position="638"/>
    </location>
</feature>
<dbReference type="SMART" id="SM00312">
    <property type="entry name" value="PX"/>
    <property type="match status" value="1"/>
</dbReference>
<dbReference type="SUPFAM" id="SSF50729">
    <property type="entry name" value="PH domain-like"/>
    <property type="match status" value="1"/>
</dbReference>
<comment type="similarity">
    <text evidence="1">Belongs to the protein kinase superfamily. AGC Ser/Thr protein kinase family.</text>
</comment>
<organism evidence="15 16">
    <name type="scientific">Dictyostelium purpureum</name>
    <name type="common">Slime mold</name>
    <dbReference type="NCBI Taxonomy" id="5786"/>
    <lineage>
        <taxon>Eukaryota</taxon>
        <taxon>Amoebozoa</taxon>
        <taxon>Evosea</taxon>
        <taxon>Eumycetozoa</taxon>
        <taxon>Dictyostelia</taxon>
        <taxon>Dictyosteliales</taxon>
        <taxon>Dictyosteliaceae</taxon>
        <taxon>Dictyostelium</taxon>
    </lineage>
</organism>
<evidence type="ECO:0000256" key="7">
    <source>
        <dbReference type="ARBA" id="ARBA00022840"/>
    </source>
</evidence>
<dbReference type="eggNOG" id="KOG0606">
    <property type="taxonomic scope" value="Eukaryota"/>
</dbReference>
<dbReference type="GO" id="GO:0005524">
    <property type="term" value="F:ATP binding"/>
    <property type="evidence" value="ECO:0007669"/>
    <property type="project" value="UniProtKB-KW"/>
</dbReference>
<dbReference type="VEuPathDB" id="AmoebaDB:DICPUDRAFT_50356"/>
<dbReference type="SMART" id="SM00220">
    <property type="entry name" value="S_TKc"/>
    <property type="match status" value="1"/>
</dbReference>
<feature type="compositionally biased region" description="Low complexity" evidence="10">
    <location>
        <begin position="259"/>
        <end position="268"/>
    </location>
</feature>
<evidence type="ECO:0000259" key="13">
    <source>
        <dbReference type="PROSITE" id="PS50195"/>
    </source>
</evidence>
<keyword evidence="3" id="KW-0723">Serine/threonine-protein kinase</keyword>
<feature type="compositionally biased region" description="Polar residues" evidence="10">
    <location>
        <begin position="528"/>
        <end position="540"/>
    </location>
</feature>
<evidence type="ECO:0000313" key="15">
    <source>
        <dbReference type="EMBL" id="EGC31155.1"/>
    </source>
</evidence>
<evidence type="ECO:0000256" key="6">
    <source>
        <dbReference type="ARBA" id="ARBA00022777"/>
    </source>
</evidence>
<feature type="compositionally biased region" description="Low complexity" evidence="10">
    <location>
        <begin position="1379"/>
        <end position="1389"/>
    </location>
</feature>
<evidence type="ECO:0000256" key="9">
    <source>
        <dbReference type="ARBA" id="ARBA00048679"/>
    </source>
</evidence>
<reference evidence="16" key="1">
    <citation type="journal article" date="2011" name="Genome Biol.">
        <title>Comparative genomics of the social amoebae Dictyostelium discoideum and Dictyostelium purpureum.</title>
        <authorList>
            <consortium name="US DOE Joint Genome Institute (JGI-PGF)"/>
            <person name="Sucgang R."/>
            <person name="Kuo A."/>
            <person name="Tian X."/>
            <person name="Salerno W."/>
            <person name="Parikh A."/>
            <person name="Feasley C.L."/>
            <person name="Dalin E."/>
            <person name="Tu H."/>
            <person name="Huang E."/>
            <person name="Barry K."/>
            <person name="Lindquist E."/>
            <person name="Shapiro H."/>
            <person name="Bruce D."/>
            <person name="Schmutz J."/>
            <person name="Salamov A."/>
            <person name="Fey P."/>
            <person name="Gaudet P."/>
            <person name="Anjard C."/>
            <person name="Babu M.M."/>
            <person name="Basu S."/>
            <person name="Bushmanova Y."/>
            <person name="van der Wel H."/>
            <person name="Katoh-Kurasawa M."/>
            <person name="Dinh C."/>
            <person name="Coutinho P.M."/>
            <person name="Saito T."/>
            <person name="Elias M."/>
            <person name="Schaap P."/>
            <person name="Kay R.R."/>
            <person name="Henrissat B."/>
            <person name="Eichinger L."/>
            <person name="Rivero F."/>
            <person name="Putnam N.H."/>
            <person name="West C.M."/>
            <person name="Loomis W.F."/>
            <person name="Chisholm R.L."/>
            <person name="Shaulsky G."/>
            <person name="Strassmann J.E."/>
            <person name="Queller D.C."/>
            <person name="Kuspa A."/>
            <person name="Grigoriev I.V."/>
        </authorList>
    </citation>
    <scope>NUCLEOTIDE SEQUENCE [LARGE SCALE GENOMIC DNA]</scope>
    <source>
        <strain evidence="16">QSDP1</strain>
    </source>
</reference>
<feature type="compositionally biased region" description="Low complexity" evidence="10">
    <location>
        <begin position="466"/>
        <end position="517"/>
    </location>
</feature>
<dbReference type="SUPFAM" id="SSF64268">
    <property type="entry name" value="PX domain"/>
    <property type="match status" value="1"/>
</dbReference>
<dbReference type="SMART" id="SM00233">
    <property type="entry name" value="PH"/>
    <property type="match status" value="1"/>
</dbReference>
<dbReference type="Pfam" id="PF00069">
    <property type="entry name" value="Pkinase"/>
    <property type="match status" value="2"/>
</dbReference>
<feature type="region of interest" description="Disordered" evidence="10">
    <location>
        <begin position="259"/>
        <end position="294"/>
    </location>
</feature>
<feature type="domain" description="PX" evidence="13">
    <location>
        <begin position="3"/>
        <end position="118"/>
    </location>
</feature>
<dbReference type="InterPro" id="IPR011993">
    <property type="entry name" value="PH-like_dom_sf"/>
</dbReference>
<evidence type="ECO:0000256" key="1">
    <source>
        <dbReference type="ARBA" id="ARBA00009903"/>
    </source>
</evidence>
<feature type="region of interest" description="Disordered" evidence="10">
    <location>
        <begin position="330"/>
        <end position="446"/>
    </location>
</feature>
<feature type="compositionally biased region" description="Basic and acidic residues" evidence="10">
    <location>
        <begin position="1390"/>
        <end position="1402"/>
    </location>
</feature>
<keyword evidence="4" id="KW-0808">Transferase</keyword>
<keyword evidence="16" id="KW-1185">Reference proteome</keyword>
<dbReference type="Proteomes" id="UP000001064">
    <property type="component" value="Unassembled WGS sequence"/>
</dbReference>
<feature type="region of interest" description="Disordered" evidence="10">
    <location>
        <begin position="1604"/>
        <end position="1683"/>
    </location>
</feature>
<name>F0ZY26_DICPU</name>
<dbReference type="InterPro" id="IPR008271">
    <property type="entry name" value="Ser/Thr_kinase_AS"/>
</dbReference>
<dbReference type="OMA" id="VCRICED"/>
<dbReference type="PROSITE" id="PS51285">
    <property type="entry name" value="AGC_KINASE_CTER"/>
    <property type="match status" value="1"/>
</dbReference>
<dbReference type="RefSeq" id="XP_003292321.1">
    <property type="nucleotide sequence ID" value="XM_003292273.1"/>
</dbReference>
<dbReference type="InterPro" id="IPR000719">
    <property type="entry name" value="Prot_kinase_dom"/>
</dbReference>
<dbReference type="PROSITE" id="PS50195">
    <property type="entry name" value="PX"/>
    <property type="match status" value="1"/>
</dbReference>
<dbReference type="InterPro" id="IPR000961">
    <property type="entry name" value="AGC-kinase_C"/>
</dbReference>
<keyword evidence="5" id="KW-0547">Nucleotide-binding</keyword>
<feature type="compositionally biased region" description="Low complexity" evidence="10">
    <location>
        <begin position="338"/>
        <end position="392"/>
    </location>
</feature>
<feature type="domain" description="Protein kinase" evidence="12">
    <location>
        <begin position="1222"/>
        <end position="1556"/>
    </location>
</feature>
<evidence type="ECO:0000259" key="12">
    <source>
        <dbReference type="PROSITE" id="PS50011"/>
    </source>
</evidence>
<dbReference type="InterPro" id="IPR050236">
    <property type="entry name" value="Ser_Thr_kinase_AGC"/>
</dbReference>
<protein>
    <recommendedName>
        <fullName evidence="2">non-specific serine/threonine protein kinase</fullName>
        <ecNumber evidence="2">2.7.11.1</ecNumber>
    </recommendedName>
</protein>
<dbReference type="GO" id="GO:0007346">
    <property type="term" value="P:regulation of mitotic cell cycle"/>
    <property type="evidence" value="ECO:0000318"/>
    <property type="project" value="GO_Central"/>
</dbReference>
<feature type="compositionally biased region" description="Low complexity" evidence="10">
    <location>
        <begin position="428"/>
        <end position="446"/>
    </location>
</feature>
<evidence type="ECO:0000256" key="4">
    <source>
        <dbReference type="ARBA" id="ARBA00022679"/>
    </source>
</evidence>
<feature type="compositionally biased region" description="Polar residues" evidence="10">
    <location>
        <begin position="1652"/>
        <end position="1678"/>
    </location>
</feature>
<evidence type="ECO:0000256" key="10">
    <source>
        <dbReference type="SAM" id="MobiDB-lite"/>
    </source>
</evidence>
<dbReference type="EC" id="2.7.11.1" evidence="2"/>
<dbReference type="Gene3D" id="3.30.200.20">
    <property type="entry name" value="Phosphorylase Kinase, domain 1"/>
    <property type="match status" value="2"/>
</dbReference>
<dbReference type="PROSITE" id="PS50003">
    <property type="entry name" value="PH_DOMAIN"/>
    <property type="match status" value="1"/>
</dbReference>
<dbReference type="InterPro" id="IPR001683">
    <property type="entry name" value="PX_dom"/>
</dbReference>
<feature type="region of interest" description="Disordered" evidence="10">
    <location>
        <begin position="528"/>
        <end position="547"/>
    </location>
</feature>
<dbReference type="GeneID" id="10507969"/>
<comment type="catalytic activity">
    <reaction evidence="8">
        <text>L-threonyl-[protein] + ATP = O-phospho-L-threonyl-[protein] + ADP + H(+)</text>
        <dbReference type="Rhea" id="RHEA:46608"/>
        <dbReference type="Rhea" id="RHEA-COMP:11060"/>
        <dbReference type="Rhea" id="RHEA-COMP:11605"/>
        <dbReference type="ChEBI" id="CHEBI:15378"/>
        <dbReference type="ChEBI" id="CHEBI:30013"/>
        <dbReference type="ChEBI" id="CHEBI:30616"/>
        <dbReference type="ChEBI" id="CHEBI:61977"/>
        <dbReference type="ChEBI" id="CHEBI:456216"/>
        <dbReference type="EC" id="2.7.11.1"/>
    </reaction>
</comment>
<dbReference type="PROSITE" id="PS50011">
    <property type="entry name" value="PROTEIN_KINASE_DOM"/>
    <property type="match status" value="1"/>
</dbReference>
<dbReference type="InParanoid" id="F0ZY26"/>
<dbReference type="Gene3D" id="3.30.1520.10">
    <property type="entry name" value="Phox-like domain"/>
    <property type="match status" value="1"/>
</dbReference>
<evidence type="ECO:0000256" key="5">
    <source>
        <dbReference type="ARBA" id="ARBA00022741"/>
    </source>
</evidence>
<evidence type="ECO:0000256" key="3">
    <source>
        <dbReference type="ARBA" id="ARBA00022527"/>
    </source>
</evidence>
<evidence type="ECO:0000259" key="14">
    <source>
        <dbReference type="PROSITE" id="PS51285"/>
    </source>
</evidence>
<dbReference type="GO" id="GO:0035556">
    <property type="term" value="P:intracellular signal transduction"/>
    <property type="evidence" value="ECO:0000318"/>
    <property type="project" value="GO_Central"/>
</dbReference>
<dbReference type="GO" id="GO:0035091">
    <property type="term" value="F:phosphatidylinositol binding"/>
    <property type="evidence" value="ECO:0007669"/>
    <property type="project" value="InterPro"/>
</dbReference>
<feature type="region of interest" description="Disordered" evidence="10">
    <location>
        <begin position="884"/>
        <end position="905"/>
    </location>
</feature>
<dbReference type="Gene3D" id="1.10.510.10">
    <property type="entry name" value="Transferase(Phosphotransferase) domain 1"/>
    <property type="match status" value="2"/>
</dbReference>
<proteinExistence type="inferred from homology"/>
<dbReference type="PANTHER" id="PTHR24356">
    <property type="entry name" value="SERINE/THREONINE-PROTEIN KINASE"/>
    <property type="match status" value="1"/>
</dbReference>
<gene>
    <name evidence="15" type="ORF">DICPUDRAFT_50356</name>
</gene>
<dbReference type="GO" id="GO:0004674">
    <property type="term" value="F:protein serine/threonine kinase activity"/>
    <property type="evidence" value="ECO:0000318"/>
    <property type="project" value="GO_Central"/>
</dbReference>
<feature type="compositionally biased region" description="Basic and acidic residues" evidence="10">
    <location>
        <begin position="579"/>
        <end position="590"/>
    </location>
</feature>
<dbReference type="STRING" id="5786.F0ZY26"/>
<feature type="compositionally biased region" description="Low complexity" evidence="10">
    <location>
        <begin position="603"/>
        <end position="613"/>
    </location>
</feature>
<dbReference type="InterPro" id="IPR011009">
    <property type="entry name" value="Kinase-like_dom_sf"/>
</dbReference>